<dbReference type="InterPro" id="IPR032567">
    <property type="entry name" value="RTL1-rel"/>
</dbReference>
<proteinExistence type="predicted"/>
<reference evidence="2" key="1">
    <citation type="submission" date="2025-08" db="UniProtKB">
        <authorList>
            <consortium name="RefSeq"/>
        </authorList>
    </citation>
    <scope>IDENTIFICATION</scope>
</reference>
<dbReference type="GO" id="GO:0006508">
    <property type="term" value="P:proteolysis"/>
    <property type="evidence" value="ECO:0007669"/>
    <property type="project" value="InterPro"/>
</dbReference>
<gene>
    <name evidence="2" type="primary">LOC107804898</name>
</gene>
<organism evidence="2">
    <name type="scientific">Nicotiana tabacum</name>
    <name type="common">Common tobacco</name>
    <dbReference type="NCBI Taxonomy" id="4097"/>
    <lineage>
        <taxon>Eukaryota</taxon>
        <taxon>Viridiplantae</taxon>
        <taxon>Streptophyta</taxon>
        <taxon>Embryophyta</taxon>
        <taxon>Tracheophyta</taxon>
        <taxon>Spermatophyta</taxon>
        <taxon>Magnoliopsida</taxon>
        <taxon>eudicotyledons</taxon>
        <taxon>Gunneridae</taxon>
        <taxon>Pentapetalae</taxon>
        <taxon>asterids</taxon>
        <taxon>lamiids</taxon>
        <taxon>Solanales</taxon>
        <taxon>Solanaceae</taxon>
        <taxon>Nicotianoideae</taxon>
        <taxon>Nicotianeae</taxon>
        <taxon>Nicotiana</taxon>
    </lineage>
</organism>
<dbReference type="Pfam" id="PF13650">
    <property type="entry name" value="Asp_protease_2"/>
    <property type="match status" value="1"/>
</dbReference>
<dbReference type="PANTHER" id="PTHR15503">
    <property type="entry name" value="LDOC1 RELATED"/>
    <property type="match status" value="1"/>
</dbReference>
<dbReference type="SUPFAM" id="SSF50630">
    <property type="entry name" value="Acid proteases"/>
    <property type="match status" value="1"/>
</dbReference>
<feature type="region of interest" description="Disordered" evidence="1">
    <location>
        <begin position="1"/>
        <end position="22"/>
    </location>
</feature>
<feature type="compositionally biased region" description="Basic and acidic residues" evidence="1">
    <location>
        <begin position="1"/>
        <end position="13"/>
    </location>
</feature>
<dbReference type="PaxDb" id="4097-A0A1S4B658"/>
<evidence type="ECO:0008006" key="3">
    <source>
        <dbReference type="Google" id="ProtNLM"/>
    </source>
</evidence>
<dbReference type="AlphaFoldDB" id="A0A1S4B658"/>
<dbReference type="OMA" id="MNAHRAF"/>
<evidence type="ECO:0000256" key="1">
    <source>
        <dbReference type="SAM" id="MobiDB-lite"/>
    </source>
</evidence>
<dbReference type="InterPro" id="IPR021109">
    <property type="entry name" value="Peptidase_aspartic_dom_sf"/>
</dbReference>
<dbReference type="KEGG" id="nta:107804898"/>
<feature type="region of interest" description="Disordered" evidence="1">
    <location>
        <begin position="42"/>
        <end position="71"/>
    </location>
</feature>
<feature type="compositionally biased region" description="Basic and acidic residues" evidence="1">
    <location>
        <begin position="60"/>
        <end position="71"/>
    </location>
</feature>
<dbReference type="PROSITE" id="PS00141">
    <property type="entry name" value="ASP_PROTEASE"/>
    <property type="match status" value="1"/>
</dbReference>
<dbReference type="GO" id="GO:0004190">
    <property type="term" value="F:aspartic-type endopeptidase activity"/>
    <property type="evidence" value="ECO:0007669"/>
    <property type="project" value="InterPro"/>
</dbReference>
<dbReference type="RefSeq" id="XP_016484332.1">
    <property type="nucleotide sequence ID" value="XM_016628846.1"/>
</dbReference>
<dbReference type="InterPro" id="IPR043502">
    <property type="entry name" value="DNA/RNA_pol_sf"/>
</dbReference>
<dbReference type="STRING" id="4097.A0A1S4B658"/>
<sequence length="231" mass="25766">MNAHRAFDDRKDDDTYDADQTEPVGAFNAIVSSISEALAGTSAGIHKKKDSCPSTKKGKNKAEKKNPPKQERTLMFVEMNVNGKPIRAMIDTGAAHNYLASTLVERLGLVVEKGRDVERSSGPIPEPVKELLLEFEDVMQKDMPKRLPPRHTVDHEIELVPGAKPPARSPYRMSQPKLTEFLGQLMEMLDTGIIVLSKSPYGSPVLFQKKYDGSLRLCVYYRALNKITVKN</sequence>
<dbReference type="SUPFAM" id="SSF56672">
    <property type="entry name" value="DNA/RNA polymerases"/>
    <property type="match status" value="1"/>
</dbReference>
<dbReference type="InterPro" id="IPR001969">
    <property type="entry name" value="Aspartic_peptidase_AS"/>
</dbReference>
<protein>
    <recommendedName>
        <fullName evidence="3">RNA-directed DNA polymerase homolog</fullName>
    </recommendedName>
</protein>
<name>A0A1S4B658_TOBAC</name>
<dbReference type="Gene3D" id="3.10.10.10">
    <property type="entry name" value="HIV Type 1 Reverse Transcriptase, subunit A, domain 1"/>
    <property type="match status" value="1"/>
</dbReference>
<dbReference type="PANTHER" id="PTHR15503:SF45">
    <property type="entry name" value="RNA-DIRECTED DNA POLYMERASE HOMOLOG"/>
    <property type="match status" value="1"/>
</dbReference>
<dbReference type="OrthoDB" id="1302170at2759"/>
<evidence type="ECO:0000313" key="2">
    <source>
        <dbReference type="RefSeq" id="XP_016484332.1"/>
    </source>
</evidence>
<accession>A0A1S4B658</accession>
<dbReference type="Gene3D" id="2.40.70.10">
    <property type="entry name" value="Acid Proteases"/>
    <property type="match status" value="1"/>
</dbReference>